<dbReference type="AlphaFoldDB" id="A0A485LY48"/>
<dbReference type="InterPro" id="IPR025543">
    <property type="entry name" value="Dodecin-like"/>
</dbReference>
<proteinExistence type="predicted"/>
<dbReference type="Gene3D" id="3.30.1660.10">
    <property type="entry name" value="Flavin-binding protein dodecin"/>
    <property type="match status" value="1"/>
</dbReference>
<organism evidence="1">
    <name type="scientific">anaerobic digester metagenome</name>
    <dbReference type="NCBI Taxonomy" id="1263854"/>
    <lineage>
        <taxon>unclassified sequences</taxon>
        <taxon>metagenomes</taxon>
        <taxon>ecological metagenomes</taxon>
    </lineage>
</organism>
<name>A0A485LY48_9ZZZZ</name>
<reference evidence="1" key="1">
    <citation type="submission" date="2019-03" db="EMBL/GenBank/DDBJ databases">
        <authorList>
            <person name="Hao L."/>
        </authorList>
    </citation>
    <scope>NUCLEOTIDE SEQUENCE</scope>
</reference>
<protein>
    <submittedName>
        <fullName evidence="1">Dodecin</fullName>
    </submittedName>
</protein>
<evidence type="ECO:0000313" key="1">
    <source>
        <dbReference type="EMBL" id="VFU13594.1"/>
    </source>
</evidence>
<gene>
    <name evidence="1" type="ORF">SCFA_20058</name>
</gene>
<dbReference type="InterPro" id="IPR050049">
    <property type="entry name" value="Dodecin_bact"/>
</dbReference>
<dbReference type="PANTHER" id="PTHR39324">
    <property type="entry name" value="CALCIUM DODECIN"/>
    <property type="match status" value="1"/>
</dbReference>
<dbReference type="EMBL" id="CAADRM010000081">
    <property type="protein sequence ID" value="VFU13594.1"/>
    <property type="molecule type" value="Genomic_DNA"/>
</dbReference>
<dbReference type="NCBIfam" id="NF043052">
    <property type="entry name" value="DodecBact"/>
    <property type="match status" value="1"/>
</dbReference>
<accession>A0A485LY48</accession>
<dbReference type="SUPFAM" id="SSF89807">
    <property type="entry name" value="Dodecin-like"/>
    <property type="match status" value="1"/>
</dbReference>
<dbReference type="PANTHER" id="PTHR39324:SF1">
    <property type="entry name" value="CALCIUM DODECIN"/>
    <property type="match status" value="1"/>
</dbReference>
<sequence>MDQVYKKLEVVGSSKNSVEEAINNALERTGESVRHMRWFEVSEIRGYIENGKVSYYQVALKIGFLVEQPA</sequence>
<dbReference type="InterPro" id="IPR009923">
    <property type="entry name" value="Dodecin"/>
</dbReference>
<dbReference type="Pfam" id="PF07311">
    <property type="entry name" value="Dodecin"/>
    <property type="match status" value="1"/>
</dbReference>
<dbReference type="InterPro" id="IPR036694">
    <property type="entry name" value="Dodecin-like_sf"/>
</dbReference>